<keyword evidence="3" id="KW-1185">Reference proteome</keyword>
<dbReference type="RefSeq" id="WP_099614106.1">
    <property type="nucleotide sequence ID" value="NZ_KZ319369.1"/>
</dbReference>
<reference evidence="2 3" key="1">
    <citation type="submission" date="2017-09" db="EMBL/GenBank/DDBJ databases">
        <title>The draft genome sequences of Marinobacter sp. PWS21.</title>
        <authorList>
            <person name="Cao J."/>
        </authorList>
    </citation>
    <scope>NUCLEOTIDE SEQUENCE [LARGE SCALE GENOMIC DNA]</scope>
    <source>
        <strain evidence="2 3">PWS21</strain>
    </source>
</reference>
<sequence length="59" mass="6887">MQTLLIILAVLFAALFVLVPLLEKFSPKGKPQDYRRLSRFIFPLLALLIVLQLIAYYFF</sequence>
<comment type="caution">
    <text evidence="2">The sequence shown here is derived from an EMBL/GenBank/DDBJ whole genome shotgun (WGS) entry which is preliminary data.</text>
</comment>
<name>A0A2G1UNC6_9GAMM</name>
<dbReference type="Proteomes" id="UP000231409">
    <property type="component" value="Unassembled WGS sequence"/>
</dbReference>
<organism evidence="2 3">
    <name type="scientific">Marinobacter profundi</name>
    <dbReference type="NCBI Taxonomy" id="2666256"/>
    <lineage>
        <taxon>Bacteria</taxon>
        <taxon>Pseudomonadati</taxon>
        <taxon>Pseudomonadota</taxon>
        <taxon>Gammaproteobacteria</taxon>
        <taxon>Pseudomonadales</taxon>
        <taxon>Marinobacteraceae</taxon>
        <taxon>Marinobacter</taxon>
    </lineage>
</organism>
<evidence type="ECO:0000256" key="1">
    <source>
        <dbReference type="SAM" id="Phobius"/>
    </source>
</evidence>
<accession>A0A2G1UNC6</accession>
<keyword evidence="1" id="KW-0472">Membrane</keyword>
<proteinExistence type="predicted"/>
<keyword evidence="1" id="KW-1133">Transmembrane helix</keyword>
<keyword evidence="1" id="KW-0812">Transmembrane</keyword>
<evidence type="ECO:0000313" key="2">
    <source>
        <dbReference type="EMBL" id="PHQ16001.1"/>
    </source>
</evidence>
<evidence type="ECO:0000313" key="3">
    <source>
        <dbReference type="Proteomes" id="UP000231409"/>
    </source>
</evidence>
<dbReference type="AlphaFoldDB" id="A0A2G1UNC6"/>
<dbReference type="EMBL" id="NTFH01000005">
    <property type="protein sequence ID" value="PHQ16001.1"/>
    <property type="molecule type" value="Genomic_DNA"/>
</dbReference>
<feature type="transmembrane region" description="Helical" evidence="1">
    <location>
        <begin position="40"/>
        <end position="58"/>
    </location>
</feature>
<gene>
    <name evidence="2" type="ORF">CLH61_07645</name>
</gene>
<protein>
    <submittedName>
        <fullName evidence="2">Uncharacterized protein</fullName>
    </submittedName>
</protein>